<dbReference type="SUPFAM" id="SSF140959">
    <property type="entry name" value="Indolic compounds 2,3-dioxygenase-like"/>
    <property type="match status" value="1"/>
</dbReference>
<accession>A0A4P9ZND8</accession>
<dbReference type="STRING" id="215637.A0A4P9ZND8"/>
<reference evidence="6" key="1">
    <citation type="journal article" date="2018" name="Nat. Microbiol.">
        <title>Leveraging single-cell genomics to expand the fungal tree of life.</title>
        <authorList>
            <person name="Ahrendt S.R."/>
            <person name="Quandt C.A."/>
            <person name="Ciobanu D."/>
            <person name="Clum A."/>
            <person name="Salamov A."/>
            <person name="Andreopoulos B."/>
            <person name="Cheng J.F."/>
            <person name="Woyke T."/>
            <person name="Pelin A."/>
            <person name="Henrissat B."/>
            <person name="Reynolds N.K."/>
            <person name="Benny G.L."/>
            <person name="Smith M.E."/>
            <person name="James T.Y."/>
            <person name="Grigoriev I.V."/>
        </authorList>
    </citation>
    <scope>NUCLEOTIDE SEQUENCE [LARGE SCALE GENOMIC DNA]</scope>
    <source>
        <strain evidence="6">RSA 468</strain>
    </source>
</reference>
<protein>
    <recommendedName>
        <fullName evidence="7">Indoleamine 2,3-dioxygenase</fullName>
    </recommendedName>
</protein>
<evidence type="ECO:0000313" key="6">
    <source>
        <dbReference type="Proteomes" id="UP000268162"/>
    </source>
</evidence>
<gene>
    <name evidence="5" type="ORF">BJ085DRAFT_43082</name>
</gene>
<dbReference type="PANTHER" id="PTHR28657:SF3">
    <property type="entry name" value="INDOLEAMINE 2,3-DIOXYGENASE"/>
    <property type="match status" value="1"/>
</dbReference>
<dbReference type="InterPro" id="IPR037217">
    <property type="entry name" value="Trp/Indoleamine_2_3_dOase-like"/>
</dbReference>
<dbReference type="Proteomes" id="UP000268162">
    <property type="component" value="Unassembled WGS sequence"/>
</dbReference>
<keyword evidence="3 4" id="KW-0408">Iron</keyword>
<name>A0A4P9ZND8_9FUNG</name>
<evidence type="ECO:0000256" key="3">
    <source>
        <dbReference type="ARBA" id="ARBA00023004"/>
    </source>
</evidence>
<dbReference type="EMBL" id="ML003022">
    <property type="protein sequence ID" value="RKP34924.1"/>
    <property type="molecule type" value="Genomic_DNA"/>
</dbReference>
<evidence type="ECO:0000313" key="5">
    <source>
        <dbReference type="EMBL" id="RKP34924.1"/>
    </source>
</evidence>
<dbReference type="GO" id="GO:0020037">
    <property type="term" value="F:heme binding"/>
    <property type="evidence" value="ECO:0007669"/>
    <property type="project" value="InterPro"/>
</dbReference>
<evidence type="ECO:0008006" key="7">
    <source>
        <dbReference type="Google" id="ProtNLM"/>
    </source>
</evidence>
<keyword evidence="6" id="KW-1185">Reference proteome</keyword>
<evidence type="ECO:0000256" key="2">
    <source>
        <dbReference type="ARBA" id="ARBA00022723"/>
    </source>
</evidence>
<proteinExistence type="inferred from homology"/>
<dbReference type="AlphaFoldDB" id="A0A4P9ZND8"/>
<feature type="binding site" description="proximal binding residue" evidence="4">
    <location>
        <position position="362"/>
    </location>
    <ligand>
        <name>heme b</name>
        <dbReference type="ChEBI" id="CHEBI:60344"/>
    </ligand>
    <ligandPart>
        <name>Fe</name>
        <dbReference type="ChEBI" id="CHEBI:18248"/>
    </ligandPart>
</feature>
<dbReference type="GO" id="GO:0046872">
    <property type="term" value="F:metal ion binding"/>
    <property type="evidence" value="ECO:0007669"/>
    <property type="project" value="UniProtKB-KW"/>
</dbReference>
<dbReference type="GO" id="GO:0019441">
    <property type="term" value="P:L-tryptophan catabolic process to kynurenine"/>
    <property type="evidence" value="ECO:0007669"/>
    <property type="project" value="InterPro"/>
</dbReference>
<keyword evidence="4" id="KW-0349">Heme</keyword>
<dbReference type="InterPro" id="IPR000898">
    <property type="entry name" value="Indolamine_dOase"/>
</dbReference>
<evidence type="ECO:0000256" key="4">
    <source>
        <dbReference type="PIRSR" id="PIRSR600898-1"/>
    </source>
</evidence>
<dbReference type="Gene3D" id="1.20.58.480">
    <property type="match status" value="1"/>
</dbReference>
<dbReference type="GO" id="GO:0016702">
    <property type="term" value="F:oxidoreductase activity, acting on single donors with incorporation of molecular oxygen, incorporation of two atoms of oxygen"/>
    <property type="evidence" value="ECO:0007669"/>
    <property type="project" value="UniProtKB-ARBA"/>
</dbReference>
<organism evidence="5 6">
    <name type="scientific">Dimargaris cristalligena</name>
    <dbReference type="NCBI Taxonomy" id="215637"/>
    <lineage>
        <taxon>Eukaryota</taxon>
        <taxon>Fungi</taxon>
        <taxon>Fungi incertae sedis</taxon>
        <taxon>Zoopagomycota</taxon>
        <taxon>Kickxellomycotina</taxon>
        <taxon>Dimargaritomycetes</taxon>
        <taxon>Dimargaritales</taxon>
        <taxon>Dimargaritaceae</taxon>
        <taxon>Dimargaris</taxon>
    </lineage>
</organism>
<keyword evidence="2 4" id="KW-0479">Metal-binding</keyword>
<comment type="similarity">
    <text evidence="1">Belongs to the indoleamine 2,3-dioxygenase family.</text>
</comment>
<dbReference type="Pfam" id="PF01231">
    <property type="entry name" value="IDO"/>
    <property type="match status" value="1"/>
</dbReference>
<evidence type="ECO:0000256" key="1">
    <source>
        <dbReference type="ARBA" id="ARBA00007119"/>
    </source>
</evidence>
<sequence>MFGPNQNQFIVDGRRGFLPTQDPLTALPERFGVLEDLLQRMPLKLPDGSAGLLGQGRLGAAVDQELPVYDVSRETDPRLLTALFRDLTFLASAYLLEPCDRLYRQTGEYGLGRNVLPRAIAQPLEVVAAKIGAMPFMEYAQSYSLYNYRLRDPSQGLDYNNLDLVRQFSGCPSEHGFILVHVAMVAHTGPLVSSALGVLQGVRDQDRTAFNASLELYRDTMDKINQVMETMWKRSRAEDYMSFRTFIMGTKNQPMFPNGITFEGTPAQSNPRFYRGESGANDSIIPTSDNLFQLTAHMPNNPLTQTLRDFRNYRPKNHHGFVTHMENEANHLRVRDFALRDPQSTALYLENLDWIRAFRHRHWMFTKEYIIKYTSHPVATGGSPIVTWLPNQLSTVLNAINEVSAKLPLSALSGNYRQHIEEIIGRADSQKRVLQREVRELQVRFPNQERFQI</sequence>
<dbReference type="PANTHER" id="PTHR28657">
    <property type="entry name" value="INDOLEAMINE 2,3-DIOXYGENASE"/>
    <property type="match status" value="1"/>
</dbReference>